<dbReference type="InterPro" id="IPR005764">
    <property type="entry name" value="Ade_phspho_trans"/>
</dbReference>
<evidence type="ECO:0000256" key="4">
    <source>
        <dbReference type="ARBA" id="ARBA00004659"/>
    </source>
</evidence>
<dbReference type="HAMAP" id="MF_00004">
    <property type="entry name" value="Aden_phosphoribosyltr"/>
    <property type="match status" value="1"/>
</dbReference>
<dbReference type="Proteomes" id="UP000658278">
    <property type="component" value="Unassembled WGS sequence"/>
</dbReference>
<organism evidence="13 14">
    <name type="scientific">Haloferula rosea</name>
    <dbReference type="NCBI Taxonomy" id="490093"/>
    <lineage>
        <taxon>Bacteria</taxon>
        <taxon>Pseudomonadati</taxon>
        <taxon>Verrucomicrobiota</taxon>
        <taxon>Verrucomicrobiia</taxon>
        <taxon>Verrucomicrobiales</taxon>
        <taxon>Verrucomicrobiaceae</taxon>
        <taxon>Haloferula</taxon>
    </lineage>
</organism>
<feature type="domain" description="Phosphoribosyltransferase" evidence="12">
    <location>
        <begin position="43"/>
        <end position="152"/>
    </location>
</feature>
<dbReference type="EMBL" id="JAENII010000002">
    <property type="protein sequence ID" value="MBK1825988.1"/>
    <property type="molecule type" value="Genomic_DNA"/>
</dbReference>
<dbReference type="GO" id="GO:0002055">
    <property type="term" value="F:adenine binding"/>
    <property type="evidence" value="ECO:0007669"/>
    <property type="project" value="TreeGrafter"/>
</dbReference>
<dbReference type="GO" id="GO:0016208">
    <property type="term" value="F:AMP binding"/>
    <property type="evidence" value="ECO:0007669"/>
    <property type="project" value="TreeGrafter"/>
</dbReference>
<dbReference type="GO" id="GO:0005737">
    <property type="term" value="C:cytoplasm"/>
    <property type="evidence" value="ECO:0007669"/>
    <property type="project" value="UniProtKB-SubCell"/>
</dbReference>
<comment type="catalytic activity">
    <reaction evidence="1 11">
        <text>AMP + diphosphate = 5-phospho-alpha-D-ribose 1-diphosphate + adenine</text>
        <dbReference type="Rhea" id="RHEA:16609"/>
        <dbReference type="ChEBI" id="CHEBI:16708"/>
        <dbReference type="ChEBI" id="CHEBI:33019"/>
        <dbReference type="ChEBI" id="CHEBI:58017"/>
        <dbReference type="ChEBI" id="CHEBI:456215"/>
        <dbReference type="EC" id="2.4.2.7"/>
    </reaction>
</comment>
<evidence type="ECO:0000256" key="6">
    <source>
        <dbReference type="ARBA" id="ARBA00011893"/>
    </source>
</evidence>
<comment type="function">
    <text evidence="2 11">Catalyzes a salvage reaction resulting in the formation of AMP, that is energically less costly than de novo synthesis.</text>
</comment>
<comment type="pathway">
    <text evidence="4 11">Purine metabolism; AMP biosynthesis via salvage pathway; AMP from adenine: step 1/1.</text>
</comment>
<evidence type="ECO:0000256" key="8">
    <source>
        <dbReference type="ARBA" id="ARBA00022676"/>
    </source>
</evidence>
<proteinExistence type="inferred from homology"/>
<evidence type="ECO:0000313" key="14">
    <source>
        <dbReference type="Proteomes" id="UP000658278"/>
    </source>
</evidence>
<accession>A0A934RA34</accession>
<protein>
    <recommendedName>
        <fullName evidence="6 11">Adenine phosphoribosyltransferase</fullName>
        <shortName evidence="11">APRT</shortName>
        <ecNumber evidence="6 11">2.4.2.7</ecNumber>
    </recommendedName>
</protein>
<dbReference type="GO" id="GO:0006166">
    <property type="term" value="P:purine ribonucleoside salvage"/>
    <property type="evidence" value="ECO:0007669"/>
    <property type="project" value="UniProtKB-UniRule"/>
</dbReference>
<dbReference type="GO" id="GO:0003999">
    <property type="term" value="F:adenine phosphoribosyltransferase activity"/>
    <property type="evidence" value="ECO:0007669"/>
    <property type="project" value="UniProtKB-UniRule"/>
</dbReference>
<dbReference type="Gene3D" id="3.40.50.2020">
    <property type="match status" value="1"/>
</dbReference>
<dbReference type="FunFam" id="3.40.50.2020:FF:000021">
    <property type="entry name" value="Adenine phosphoribosyltransferase"/>
    <property type="match status" value="1"/>
</dbReference>
<evidence type="ECO:0000256" key="7">
    <source>
        <dbReference type="ARBA" id="ARBA00022490"/>
    </source>
</evidence>
<comment type="subcellular location">
    <subcellularLocation>
        <location evidence="3 11">Cytoplasm</location>
    </subcellularLocation>
</comment>
<dbReference type="InterPro" id="IPR000836">
    <property type="entry name" value="PRTase_dom"/>
</dbReference>
<evidence type="ECO:0000313" key="13">
    <source>
        <dbReference type="EMBL" id="MBK1825988.1"/>
    </source>
</evidence>
<keyword evidence="10 11" id="KW-0660">Purine salvage</keyword>
<comment type="similarity">
    <text evidence="5 11">Belongs to the purine/pyrimidine phosphoribosyltransferase family.</text>
</comment>
<dbReference type="NCBIfam" id="NF002634">
    <property type="entry name" value="PRK02304.1-3"/>
    <property type="match status" value="1"/>
</dbReference>
<keyword evidence="9 11" id="KW-0808">Transferase</keyword>
<dbReference type="InterPro" id="IPR029057">
    <property type="entry name" value="PRTase-like"/>
</dbReference>
<dbReference type="Pfam" id="PF00156">
    <property type="entry name" value="Pribosyltran"/>
    <property type="match status" value="1"/>
</dbReference>
<gene>
    <name evidence="11" type="primary">apt</name>
    <name evidence="13" type="ORF">JIN81_03080</name>
</gene>
<dbReference type="PANTHER" id="PTHR32315:SF3">
    <property type="entry name" value="ADENINE PHOSPHORIBOSYLTRANSFERASE"/>
    <property type="match status" value="1"/>
</dbReference>
<name>A0A934RA34_9BACT</name>
<dbReference type="InterPro" id="IPR050054">
    <property type="entry name" value="UPRTase/APRTase"/>
</dbReference>
<evidence type="ECO:0000259" key="12">
    <source>
        <dbReference type="Pfam" id="PF00156"/>
    </source>
</evidence>
<evidence type="ECO:0000256" key="10">
    <source>
        <dbReference type="ARBA" id="ARBA00022726"/>
    </source>
</evidence>
<evidence type="ECO:0000256" key="3">
    <source>
        <dbReference type="ARBA" id="ARBA00004496"/>
    </source>
</evidence>
<keyword evidence="8 11" id="KW-0328">Glycosyltransferase</keyword>
<dbReference type="SUPFAM" id="SSF53271">
    <property type="entry name" value="PRTase-like"/>
    <property type="match status" value="1"/>
</dbReference>
<dbReference type="GO" id="GO:0006168">
    <property type="term" value="P:adenine salvage"/>
    <property type="evidence" value="ECO:0007669"/>
    <property type="project" value="InterPro"/>
</dbReference>
<comment type="subunit">
    <text evidence="11">Homodimer.</text>
</comment>
<keyword evidence="7 11" id="KW-0963">Cytoplasm</keyword>
<dbReference type="NCBIfam" id="NF002636">
    <property type="entry name" value="PRK02304.1-5"/>
    <property type="match status" value="1"/>
</dbReference>
<dbReference type="GO" id="GO:0044209">
    <property type="term" value="P:AMP salvage"/>
    <property type="evidence" value="ECO:0007669"/>
    <property type="project" value="UniProtKB-UniRule"/>
</dbReference>
<dbReference type="NCBIfam" id="TIGR01090">
    <property type="entry name" value="apt"/>
    <property type="match status" value="1"/>
</dbReference>
<dbReference type="AlphaFoldDB" id="A0A934RA34"/>
<evidence type="ECO:0000256" key="9">
    <source>
        <dbReference type="ARBA" id="ARBA00022679"/>
    </source>
</evidence>
<comment type="caution">
    <text evidence="13">The sequence shown here is derived from an EMBL/GenBank/DDBJ whole genome shotgun (WGS) entry which is preliminary data.</text>
</comment>
<keyword evidence="14" id="KW-1185">Reference proteome</keyword>
<evidence type="ECO:0000256" key="2">
    <source>
        <dbReference type="ARBA" id="ARBA00003968"/>
    </source>
</evidence>
<evidence type="ECO:0000256" key="5">
    <source>
        <dbReference type="ARBA" id="ARBA00008391"/>
    </source>
</evidence>
<evidence type="ECO:0000256" key="1">
    <source>
        <dbReference type="ARBA" id="ARBA00000868"/>
    </source>
</evidence>
<dbReference type="PANTHER" id="PTHR32315">
    <property type="entry name" value="ADENINE PHOSPHORIBOSYLTRANSFERASE"/>
    <property type="match status" value="1"/>
</dbReference>
<reference evidence="13" key="1">
    <citation type="submission" date="2021-01" db="EMBL/GenBank/DDBJ databases">
        <title>Modified the classification status of verrucomicrobia.</title>
        <authorList>
            <person name="Feng X."/>
        </authorList>
    </citation>
    <scope>NUCLEOTIDE SEQUENCE</scope>
    <source>
        <strain evidence="13">KCTC 22201</strain>
    </source>
</reference>
<dbReference type="EC" id="2.4.2.7" evidence="6 11"/>
<evidence type="ECO:0000256" key="11">
    <source>
        <dbReference type="HAMAP-Rule" id="MF_00004"/>
    </source>
</evidence>
<sequence>MASAQHLRDAIRDIPDFPKPGVVFKDITPILSDPSLFKESLELLCQTAQGQKIDKVVGIDARGFIFAAAVADRLNAGFVPVRKQGKLPWQTRQLAYTLEYGESVVEIHEDAVHPGEKVLLVDDLLATGGTAAAAVQLLDGLGADLVAISFLIELGFLNGREKLGDHRIESLIRYD</sequence>
<dbReference type="RefSeq" id="WP_200276223.1">
    <property type="nucleotide sequence ID" value="NZ_JAENII010000002.1"/>
</dbReference>
<dbReference type="CDD" id="cd06223">
    <property type="entry name" value="PRTases_typeI"/>
    <property type="match status" value="1"/>
</dbReference>